<dbReference type="InParanoid" id="W4KN44"/>
<sequence>MNAAVHATATSSSSLATLASISEAASTSREAPRSGYGLYEELAKQAGQPLVTTVDGKRLAAPVRPLDGDKASAMKKRFMGQLGMAAKSTNVTQFLHDAAVEALKPKDNESPSTRNHRVQTLILWGCFLLALNILKEDHWASDVILAYAPGFLRARVLAVPGRFSQFVKAITLNCWFHVFLHCILVHAHQRRTMISVGLSLLTTGNLYQTLKDTMDQLVVEFALSRKRRVVHYFGRDEAILMIEEGLQNLVSSGCLMKLQLIVAICISFITGCRPGSLCPTFEEYKVCQLYCKLENLRFRRLRDSSAEFEITLELENSKVPPPC</sequence>
<name>W4KN44_HETIT</name>
<dbReference type="Proteomes" id="UP000030671">
    <property type="component" value="Unassembled WGS sequence"/>
</dbReference>
<dbReference type="GeneID" id="20668073"/>
<dbReference type="AlphaFoldDB" id="W4KN44"/>
<protein>
    <submittedName>
        <fullName evidence="1">Uncharacterized protein</fullName>
    </submittedName>
</protein>
<organism evidence="1 2">
    <name type="scientific">Heterobasidion irregulare (strain TC 32-1)</name>
    <dbReference type="NCBI Taxonomy" id="747525"/>
    <lineage>
        <taxon>Eukaryota</taxon>
        <taxon>Fungi</taxon>
        <taxon>Dikarya</taxon>
        <taxon>Basidiomycota</taxon>
        <taxon>Agaricomycotina</taxon>
        <taxon>Agaricomycetes</taxon>
        <taxon>Russulales</taxon>
        <taxon>Bondarzewiaceae</taxon>
        <taxon>Heterobasidion</taxon>
        <taxon>Heterobasidion annosum species complex</taxon>
    </lineage>
</organism>
<reference evidence="1 2" key="1">
    <citation type="journal article" date="2012" name="New Phytol.">
        <title>Insight into trade-off between wood decay and parasitism from the genome of a fungal forest pathogen.</title>
        <authorList>
            <person name="Olson A."/>
            <person name="Aerts A."/>
            <person name="Asiegbu F."/>
            <person name="Belbahri L."/>
            <person name="Bouzid O."/>
            <person name="Broberg A."/>
            <person name="Canback B."/>
            <person name="Coutinho P.M."/>
            <person name="Cullen D."/>
            <person name="Dalman K."/>
            <person name="Deflorio G."/>
            <person name="van Diepen L.T."/>
            <person name="Dunand C."/>
            <person name="Duplessis S."/>
            <person name="Durling M."/>
            <person name="Gonthier P."/>
            <person name="Grimwood J."/>
            <person name="Fossdal C.G."/>
            <person name="Hansson D."/>
            <person name="Henrissat B."/>
            <person name="Hietala A."/>
            <person name="Himmelstrand K."/>
            <person name="Hoffmeister D."/>
            <person name="Hogberg N."/>
            <person name="James T.Y."/>
            <person name="Karlsson M."/>
            <person name="Kohler A."/>
            <person name="Kues U."/>
            <person name="Lee Y.H."/>
            <person name="Lin Y.C."/>
            <person name="Lind M."/>
            <person name="Lindquist E."/>
            <person name="Lombard V."/>
            <person name="Lucas S."/>
            <person name="Lunden K."/>
            <person name="Morin E."/>
            <person name="Murat C."/>
            <person name="Park J."/>
            <person name="Raffaello T."/>
            <person name="Rouze P."/>
            <person name="Salamov A."/>
            <person name="Schmutz J."/>
            <person name="Solheim H."/>
            <person name="Stahlberg J."/>
            <person name="Velez H."/>
            <person name="de Vries R.P."/>
            <person name="Wiebenga A."/>
            <person name="Woodward S."/>
            <person name="Yakovlev I."/>
            <person name="Garbelotto M."/>
            <person name="Martin F."/>
            <person name="Grigoriev I.V."/>
            <person name="Stenlid J."/>
        </authorList>
    </citation>
    <scope>NUCLEOTIDE SEQUENCE [LARGE SCALE GENOMIC DNA]</scope>
    <source>
        <strain evidence="1 2">TC 32-1</strain>
    </source>
</reference>
<dbReference type="HOGENOM" id="CLU_860688_0_0_1"/>
<accession>W4KN44</accession>
<dbReference type="EMBL" id="KI925454">
    <property type="protein sequence ID" value="ETW87134.1"/>
    <property type="molecule type" value="Genomic_DNA"/>
</dbReference>
<gene>
    <name evidence="1" type="ORF">HETIRDRAFT_166664</name>
</gene>
<evidence type="ECO:0000313" key="1">
    <source>
        <dbReference type="EMBL" id="ETW87134.1"/>
    </source>
</evidence>
<dbReference type="KEGG" id="hir:HETIRDRAFT_166664"/>
<dbReference type="OrthoDB" id="3270458at2759"/>
<dbReference type="RefSeq" id="XP_009541072.1">
    <property type="nucleotide sequence ID" value="XM_009542777.1"/>
</dbReference>
<keyword evidence="2" id="KW-1185">Reference proteome</keyword>
<proteinExistence type="predicted"/>
<evidence type="ECO:0000313" key="2">
    <source>
        <dbReference type="Proteomes" id="UP000030671"/>
    </source>
</evidence>